<feature type="compositionally biased region" description="Polar residues" evidence="6">
    <location>
        <begin position="32"/>
        <end position="52"/>
    </location>
</feature>
<sequence length="255" mass="29009">MTQQQHQQDGKMKVATSQQAKKRDSAFLIRSTGHNSQCTHRSASMPPSSLNSGAAAIAQAEYRKEMRLEKEKSEKERHKRLAETSRRAVMKIRDSLRDSGTLVEIKEARGYNLQELKVVNTCARLDARRRDGAPVTVCSKPKTAMSRTRVFIIKGGYNDLKEALLRRGWVENPDSKSTNFDLKWTLNAKDIDYIALKDGQMANHFGRNREITTKTGLTSNLRHSYSVHNLTDMDDYYPRAYDLSDPQDVGDFILV</sequence>
<evidence type="ECO:0000256" key="5">
    <source>
        <dbReference type="ARBA" id="ARBA00022840"/>
    </source>
</evidence>
<accession>A0A7J6SLS5</accession>
<keyword evidence="5" id="KW-0067">ATP-binding</keyword>
<keyword evidence="4" id="KW-0547">Nucleotide-binding</keyword>
<feature type="region of interest" description="Disordered" evidence="6">
    <location>
        <begin position="1"/>
        <end position="55"/>
    </location>
</feature>
<dbReference type="GO" id="GO:0070736">
    <property type="term" value="F:protein-glycine ligase activity, initiating"/>
    <property type="evidence" value="ECO:0007669"/>
    <property type="project" value="TreeGrafter"/>
</dbReference>
<keyword evidence="2" id="KW-0963">Cytoplasm</keyword>
<reference evidence="7 8" key="1">
    <citation type="submission" date="2020-04" db="EMBL/GenBank/DDBJ databases">
        <title>Perkinsus olseni comparative genomics.</title>
        <authorList>
            <person name="Bogema D.R."/>
        </authorList>
    </citation>
    <scope>NUCLEOTIDE SEQUENCE [LARGE SCALE GENOMIC DNA]</scope>
    <source>
        <strain evidence="7 8">ATCC PRA-207</strain>
    </source>
</reference>
<keyword evidence="8" id="KW-1185">Reference proteome</keyword>
<dbReference type="EMBL" id="JABANO010017357">
    <property type="protein sequence ID" value="KAF4733655.1"/>
    <property type="molecule type" value="Genomic_DNA"/>
</dbReference>
<evidence type="ECO:0000256" key="3">
    <source>
        <dbReference type="ARBA" id="ARBA00022598"/>
    </source>
</evidence>
<dbReference type="PANTHER" id="PTHR45870:SF2">
    <property type="entry name" value="TUBULIN MONOGLYCYLASE TTLL3"/>
    <property type="match status" value="1"/>
</dbReference>
<name>A0A7J6SLS5_PEROL</name>
<protein>
    <submittedName>
        <fullName evidence="7">Tubulin tyrosine ligase-like, member</fullName>
    </submittedName>
</protein>
<evidence type="ECO:0000256" key="1">
    <source>
        <dbReference type="ARBA" id="ARBA00004496"/>
    </source>
</evidence>
<evidence type="ECO:0000256" key="6">
    <source>
        <dbReference type="SAM" id="MobiDB-lite"/>
    </source>
</evidence>
<dbReference type="PROSITE" id="PS51221">
    <property type="entry name" value="TTL"/>
    <property type="match status" value="1"/>
</dbReference>
<evidence type="ECO:0000256" key="4">
    <source>
        <dbReference type="ARBA" id="ARBA00022741"/>
    </source>
</evidence>
<dbReference type="GO" id="GO:0015630">
    <property type="term" value="C:microtubule cytoskeleton"/>
    <property type="evidence" value="ECO:0007669"/>
    <property type="project" value="TreeGrafter"/>
</dbReference>
<feature type="non-terminal residue" evidence="7">
    <location>
        <position position="1"/>
    </location>
</feature>
<dbReference type="PANTHER" id="PTHR45870">
    <property type="entry name" value="TUBULIN MONOGLYCYLASE TTLL3"/>
    <property type="match status" value="1"/>
</dbReference>
<dbReference type="InterPro" id="IPR004344">
    <property type="entry name" value="TTL/TTLL_fam"/>
</dbReference>
<comment type="subcellular location">
    <subcellularLocation>
        <location evidence="1">Cytoplasm</location>
    </subcellularLocation>
</comment>
<evidence type="ECO:0000313" key="8">
    <source>
        <dbReference type="Proteomes" id="UP000553632"/>
    </source>
</evidence>
<comment type="caution">
    <text evidence="7">The sequence shown here is derived from an EMBL/GenBank/DDBJ whole genome shotgun (WGS) entry which is preliminary data.</text>
</comment>
<dbReference type="AlphaFoldDB" id="A0A7J6SLS5"/>
<keyword evidence="3 7" id="KW-0436">Ligase</keyword>
<evidence type="ECO:0000313" key="7">
    <source>
        <dbReference type="EMBL" id="KAF4733655.1"/>
    </source>
</evidence>
<gene>
    <name evidence="7" type="primary">TTLL8_3</name>
    <name evidence="7" type="ORF">FOZ63_009377</name>
</gene>
<dbReference type="InterPro" id="IPR051437">
    <property type="entry name" value="TTLL_monoglycylase"/>
</dbReference>
<organism evidence="7 8">
    <name type="scientific">Perkinsus olseni</name>
    <name type="common">Perkinsus atlanticus</name>
    <dbReference type="NCBI Taxonomy" id="32597"/>
    <lineage>
        <taxon>Eukaryota</taxon>
        <taxon>Sar</taxon>
        <taxon>Alveolata</taxon>
        <taxon>Perkinsozoa</taxon>
        <taxon>Perkinsea</taxon>
        <taxon>Perkinsida</taxon>
        <taxon>Perkinsidae</taxon>
        <taxon>Perkinsus</taxon>
    </lineage>
</organism>
<proteinExistence type="predicted"/>
<dbReference type="Proteomes" id="UP000553632">
    <property type="component" value="Unassembled WGS sequence"/>
</dbReference>
<dbReference type="GO" id="GO:0005737">
    <property type="term" value="C:cytoplasm"/>
    <property type="evidence" value="ECO:0007669"/>
    <property type="project" value="UniProtKB-SubCell"/>
</dbReference>
<evidence type="ECO:0000256" key="2">
    <source>
        <dbReference type="ARBA" id="ARBA00022490"/>
    </source>
</evidence>
<dbReference type="GO" id="GO:0005524">
    <property type="term" value="F:ATP binding"/>
    <property type="evidence" value="ECO:0007669"/>
    <property type="project" value="UniProtKB-KW"/>
</dbReference>